<gene>
    <name evidence="2" type="ORF">AX660_00185</name>
</gene>
<comment type="caution">
    <text evidence="2">The sequence shown here is derived from an EMBL/GenBank/DDBJ whole genome shotgun (WGS) entry which is preliminary data.</text>
</comment>
<protein>
    <recommendedName>
        <fullName evidence="4">DUF2986 domain-containing protein</fullName>
    </recommendedName>
</protein>
<keyword evidence="3" id="KW-1185">Reference proteome</keyword>
<evidence type="ECO:0008006" key="4">
    <source>
        <dbReference type="Google" id="ProtNLM"/>
    </source>
</evidence>
<feature type="compositionally biased region" description="Basic residues" evidence="1">
    <location>
        <begin position="1"/>
        <end position="25"/>
    </location>
</feature>
<feature type="region of interest" description="Disordered" evidence="1">
    <location>
        <begin position="1"/>
        <end position="61"/>
    </location>
</feature>
<accession>A0A136A6U0</accession>
<dbReference type="RefSeq" id="WP_068370741.1">
    <property type="nucleotide sequence ID" value="NZ_LSNE01000001.1"/>
</dbReference>
<proteinExistence type="predicted"/>
<organism evidence="2 3">
    <name type="scientific">Paraglaciecola hydrolytica</name>
    <dbReference type="NCBI Taxonomy" id="1799789"/>
    <lineage>
        <taxon>Bacteria</taxon>
        <taxon>Pseudomonadati</taxon>
        <taxon>Pseudomonadota</taxon>
        <taxon>Gammaproteobacteria</taxon>
        <taxon>Alteromonadales</taxon>
        <taxon>Alteromonadaceae</taxon>
        <taxon>Paraglaciecola</taxon>
    </lineage>
</organism>
<evidence type="ECO:0000313" key="2">
    <source>
        <dbReference type="EMBL" id="KXI30924.1"/>
    </source>
</evidence>
<name>A0A136A6U0_9ALTE</name>
<dbReference type="InterPro" id="IPR021677">
    <property type="entry name" value="DUF2986"/>
</dbReference>
<feature type="compositionally biased region" description="Basic and acidic residues" evidence="1">
    <location>
        <begin position="26"/>
        <end position="41"/>
    </location>
</feature>
<reference evidence="3" key="1">
    <citation type="submission" date="2016-02" db="EMBL/GenBank/DDBJ databases">
        <authorList>
            <person name="Schultz-Johansen M."/>
            <person name="Glaring M.A."/>
            <person name="Bech P.K."/>
            <person name="Stougaard P."/>
        </authorList>
    </citation>
    <scope>NUCLEOTIDE SEQUENCE [LARGE SCALE GENOMIC DNA]</scope>
    <source>
        <strain evidence="3">S66</strain>
    </source>
</reference>
<sequence length="61" mass="6662">MNKKKKLSQIHQKRIKAAKAKGSGKKKSDYVSKADRAKLEEAAESPESIETNTATTTTIAD</sequence>
<dbReference type="Pfam" id="PF11661">
    <property type="entry name" value="DUF2986"/>
    <property type="match status" value="1"/>
</dbReference>
<evidence type="ECO:0000313" key="3">
    <source>
        <dbReference type="Proteomes" id="UP000070299"/>
    </source>
</evidence>
<evidence type="ECO:0000256" key="1">
    <source>
        <dbReference type="SAM" id="MobiDB-lite"/>
    </source>
</evidence>
<dbReference type="AlphaFoldDB" id="A0A136A6U0"/>
<dbReference type="EMBL" id="LSNE01000001">
    <property type="protein sequence ID" value="KXI30924.1"/>
    <property type="molecule type" value="Genomic_DNA"/>
</dbReference>
<dbReference type="Proteomes" id="UP000070299">
    <property type="component" value="Unassembled WGS sequence"/>
</dbReference>
<feature type="compositionally biased region" description="Low complexity" evidence="1">
    <location>
        <begin position="51"/>
        <end position="61"/>
    </location>
</feature>